<feature type="transmembrane region" description="Helical" evidence="1">
    <location>
        <begin position="179"/>
        <end position="203"/>
    </location>
</feature>
<evidence type="ECO:0000256" key="1">
    <source>
        <dbReference type="SAM" id="Phobius"/>
    </source>
</evidence>
<organism evidence="2 3">
    <name type="scientific">Sistotremastrum niveocremeum HHB9708</name>
    <dbReference type="NCBI Taxonomy" id="1314777"/>
    <lineage>
        <taxon>Eukaryota</taxon>
        <taxon>Fungi</taxon>
        <taxon>Dikarya</taxon>
        <taxon>Basidiomycota</taxon>
        <taxon>Agaricomycotina</taxon>
        <taxon>Agaricomycetes</taxon>
        <taxon>Sistotremastrales</taxon>
        <taxon>Sistotremastraceae</taxon>
        <taxon>Sertulicium</taxon>
        <taxon>Sertulicium niveocremeum</taxon>
    </lineage>
</organism>
<gene>
    <name evidence="2" type="ORF">SISNIDRAFT_553504</name>
</gene>
<dbReference type="Proteomes" id="UP000076722">
    <property type="component" value="Unassembled WGS sequence"/>
</dbReference>
<feature type="transmembrane region" description="Helical" evidence="1">
    <location>
        <begin position="223"/>
        <end position="244"/>
    </location>
</feature>
<evidence type="ECO:0000313" key="3">
    <source>
        <dbReference type="Proteomes" id="UP000076722"/>
    </source>
</evidence>
<keyword evidence="3" id="KW-1185">Reference proteome</keyword>
<keyword evidence="1" id="KW-0812">Transmembrane</keyword>
<feature type="transmembrane region" description="Helical" evidence="1">
    <location>
        <begin position="93"/>
        <end position="114"/>
    </location>
</feature>
<keyword evidence="1" id="KW-1133">Transmembrane helix</keyword>
<protein>
    <recommendedName>
        <fullName evidence="4">G-protein coupled receptors family 1 profile domain-containing protein</fullName>
    </recommendedName>
</protein>
<evidence type="ECO:0008006" key="4">
    <source>
        <dbReference type="Google" id="ProtNLM"/>
    </source>
</evidence>
<accession>A0A164MFW8</accession>
<feature type="transmembrane region" description="Helical" evidence="1">
    <location>
        <begin position="256"/>
        <end position="274"/>
    </location>
</feature>
<feature type="transmembrane region" description="Helical" evidence="1">
    <location>
        <begin position="20"/>
        <end position="41"/>
    </location>
</feature>
<dbReference type="AlphaFoldDB" id="A0A164MFW8"/>
<feature type="transmembrane region" description="Helical" evidence="1">
    <location>
        <begin position="126"/>
        <end position="147"/>
    </location>
</feature>
<evidence type="ECO:0000313" key="2">
    <source>
        <dbReference type="EMBL" id="KZS86675.1"/>
    </source>
</evidence>
<dbReference type="EMBL" id="KV419475">
    <property type="protein sequence ID" value="KZS86675.1"/>
    <property type="molecule type" value="Genomic_DNA"/>
</dbReference>
<reference evidence="2 3" key="1">
    <citation type="journal article" date="2016" name="Mol. Biol. Evol.">
        <title>Comparative Genomics of Early-Diverging Mushroom-Forming Fungi Provides Insights into the Origins of Lignocellulose Decay Capabilities.</title>
        <authorList>
            <person name="Nagy L.G."/>
            <person name="Riley R."/>
            <person name="Tritt A."/>
            <person name="Adam C."/>
            <person name="Daum C."/>
            <person name="Floudas D."/>
            <person name="Sun H."/>
            <person name="Yadav J.S."/>
            <person name="Pangilinan J."/>
            <person name="Larsson K.H."/>
            <person name="Matsuura K."/>
            <person name="Barry K."/>
            <person name="Labutti K."/>
            <person name="Kuo R."/>
            <person name="Ohm R.A."/>
            <person name="Bhattacharya S.S."/>
            <person name="Shirouzu T."/>
            <person name="Yoshinaga Y."/>
            <person name="Martin F.M."/>
            <person name="Grigoriev I.V."/>
            <person name="Hibbett D.S."/>
        </authorList>
    </citation>
    <scope>NUCLEOTIDE SEQUENCE [LARGE SCALE GENOMIC DNA]</scope>
    <source>
        <strain evidence="2 3">HHB9708</strain>
    </source>
</reference>
<proteinExistence type="predicted"/>
<name>A0A164MFW8_9AGAM</name>
<feature type="transmembrane region" description="Helical" evidence="1">
    <location>
        <begin position="53"/>
        <end position="73"/>
    </location>
</feature>
<sequence>MPVIQADVSTSLGTGAKAWQLTWFTFMLAGQAGLIALLLTSCISKSLEPRLPVLYNLYIILILESAVHSLLLFTGQYMNDTIDQVACLSQAALVRAIDSAFIISAFAFVFESWRRAVRGSERAKNGALRICIALGLPYLTFLLYLLITVMDGIRSPQHLFRNPESFFCTYFDGTFTGGLVLYVEMMVGAFGMFIIQILFGRIYHRRRQAADKIGLDASCNGPLFLRILTFTILEIVGCTLYTAAFTGREQDAMAHAYSTYVSIVPFVNFLVFATQKDILQAWGLIPESNSRKYVDDTTHSTQSGLSTTIFVP</sequence>
<dbReference type="OrthoDB" id="3046318at2759"/>
<keyword evidence="1" id="KW-0472">Membrane</keyword>